<protein>
    <submittedName>
        <fullName evidence="1">Uncharacterized protein</fullName>
    </submittedName>
</protein>
<dbReference type="OrthoDB" id="1491813at2"/>
<dbReference type="EMBL" id="QKSB01000013">
    <property type="protein sequence ID" value="PZE15993.1"/>
    <property type="molecule type" value="Genomic_DNA"/>
</dbReference>
<reference evidence="1 2" key="1">
    <citation type="submission" date="2018-06" db="EMBL/GenBank/DDBJ databases">
        <title>The draft genome sequence of Crocinitomix sp. SM1701.</title>
        <authorList>
            <person name="Zhang X."/>
        </authorList>
    </citation>
    <scope>NUCLEOTIDE SEQUENCE [LARGE SCALE GENOMIC DNA]</scope>
    <source>
        <strain evidence="1 2">SM1701</strain>
    </source>
</reference>
<dbReference type="AlphaFoldDB" id="A0A2W1NAE0"/>
<dbReference type="RefSeq" id="WP_111064355.1">
    <property type="nucleotide sequence ID" value="NZ_JBHUCU010000020.1"/>
</dbReference>
<organism evidence="1 2">
    <name type="scientific">Putridiphycobacter roseus</name>
    <dbReference type="NCBI Taxonomy" id="2219161"/>
    <lineage>
        <taxon>Bacteria</taxon>
        <taxon>Pseudomonadati</taxon>
        <taxon>Bacteroidota</taxon>
        <taxon>Flavobacteriia</taxon>
        <taxon>Flavobacteriales</taxon>
        <taxon>Crocinitomicaceae</taxon>
        <taxon>Putridiphycobacter</taxon>
    </lineage>
</organism>
<name>A0A2W1NAE0_9FLAO</name>
<gene>
    <name evidence="1" type="ORF">DNU06_15205</name>
</gene>
<evidence type="ECO:0000313" key="2">
    <source>
        <dbReference type="Proteomes" id="UP000249248"/>
    </source>
</evidence>
<accession>A0A2W1NAE0</accession>
<comment type="caution">
    <text evidence="1">The sequence shown here is derived from an EMBL/GenBank/DDBJ whole genome shotgun (WGS) entry which is preliminary data.</text>
</comment>
<sequence>MKKNIILLFSFLIIQFAGFNQQLSELKGLDNAHIAEFYINYLKDGVLLVRLQKKQRKIDILTRTGNLADAENVRQEQLKTNKSIVAAFNDKFTFCPTYFFYSDDSKYVANNQLDSVTFLDVMLMPKLVKFDSNVNFLTAEFGIIKEDTALNYAGNRLDGDYRYYKDSSNRTYKNDYYNGGTNMSFGALLIKSNIFIQLSPPFPFYARTLATLPILRRSHNKVVEIMNSKLIAYYERLYGME</sequence>
<evidence type="ECO:0000313" key="1">
    <source>
        <dbReference type="EMBL" id="PZE15993.1"/>
    </source>
</evidence>
<proteinExistence type="predicted"/>
<keyword evidence="2" id="KW-1185">Reference proteome</keyword>
<dbReference type="Proteomes" id="UP000249248">
    <property type="component" value="Unassembled WGS sequence"/>
</dbReference>